<dbReference type="Gene3D" id="2.30.30.400">
    <property type="entry name" value="Rof-like"/>
    <property type="match status" value="1"/>
</dbReference>
<reference evidence="1 2" key="1">
    <citation type="submission" date="2019-08" db="EMBL/GenBank/DDBJ databases">
        <title>Complete genome sequence of Arcobacter acticola.</title>
        <authorList>
            <person name="Miller W."/>
        </authorList>
    </citation>
    <scope>NUCLEOTIDE SEQUENCE [LARGE SCALE GENOMIC DNA]</scope>
    <source>
        <strain evidence="1 2">KCTC 52212</strain>
    </source>
</reference>
<evidence type="ECO:0000313" key="1">
    <source>
        <dbReference type="EMBL" id="QKE29114.1"/>
    </source>
</evidence>
<dbReference type="SUPFAM" id="SSF101744">
    <property type="entry name" value="Rof/RNase P subunit-like"/>
    <property type="match status" value="1"/>
</dbReference>
<evidence type="ECO:0000313" key="2">
    <source>
        <dbReference type="Proteomes" id="UP000503483"/>
    </source>
</evidence>
<sequence>MYTPISLDFFDQLNVAMQRKIPSTVVFLDNGEKKTLKGLVHTMEVIDGIEYMILNTKEKIRLDKVVLFNGRRHKEEE</sequence>
<protein>
    <submittedName>
        <fullName evidence="1">Uncharacterized protein</fullName>
    </submittedName>
</protein>
<organism evidence="1 2">
    <name type="scientific">Arcobacter acticola</name>
    <dbReference type="NCBI Taxonomy" id="1849015"/>
    <lineage>
        <taxon>Bacteria</taxon>
        <taxon>Pseudomonadati</taxon>
        <taxon>Campylobacterota</taxon>
        <taxon>Epsilonproteobacteria</taxon>
        <taxon>Campylobacterales</taxon>
        <taxon>Arcobacteraceae</taxon>
        <taxon>Arcobacter</taxon>
    </lineage>
</organism>
<gene>
    <name evidence="1" type="ORF">AACT_1969</name>
</gene>
<dbReference type="InterPro" id="IPR023534">
    <property type="entry name" value="Rof/RNase_P-like"/>
</dbReference>
<proteinExistence type="predicted"/>
<dbReference type="InterPro" id="IPR038626">
    <property type="entry name" value="Rof-like_sf"/>
</dbReference>
<dbReference type="AlphaFoldDB" id="A0A6M8F198"/>
<accession>A0A6M8F198</accession>
<name>A0A6M8F198_9BACT</name>
<keyword evidence="2" id="KW-1185">Reference proteome</keyword>
<dbReference type="Proteomes" id="UP000503483">
    <property type="component" value="Chromosome"/>
</dbReference>
<dbReference type="KEGG" id="paco:AACT_1969"/>
<dbReference type="RefSeq" id="WP_172126669.1">
    <property type="nucleotide sequence ID" value="NZ_CP042652.1"/>
</dbReference>
<dbReference type="EMBL" id="CP042652">
    <property type="protein sequence ID" value="QKE29114.1"/>
    <property type="molecule type" value="Genomic_DNA"/>
</dbReference>